<evidence type="ECO:0000256" key="12">
    <source>
        <dbReference type="SAM" id="SignalP"/>
    </source>
</evidence>
<reference evidence="14 15" key="1">
    <citation type="submission" date="2019-04" db="EMBL/GenBank/DDBJ databases">
        <authorList>
            <consortium name="Wellcome Sanger Institute Data Sharing"/>
        </authorList>
    </citation>
    <scope>NUCLEOTIDE SEQUENCE [LARGE SCALE GENOMIC DNA]</scope>
</reference>
<dbReference type="GO" id="GO:0051897">
    <property type="term" value="P:positive regulation of phosphatidylinositol 3-kinase/protein kinase B signal transduction"/>
    <property type="evidence" value="ECO:0007669"/>
    <property type="project" value="TreeGrafter"/>
</dbReference>
<evidence type="ECO:0000256" key="1">
    <source>
        <dbReference type="ARBA" id="ARBA00006686"/>
    </source>
</evidence>
<evidence type="ECO:0000256" key="7">
    <source>
        <dbReference type="ARBA" id="ARBA00032702"/>
    </source>
</evidence>
<feature type="chain" id="PRO_5034687238" description="Platelet-derived growth factor subunit B" evidence="12">
    <location>
        <begin position="21"/>
        <end position="488"/>
    </location>
</feature>
<dbReference type="GeneTree" id="ENSGT00940000157367"/>
<sequence length="488" mass="55594">MSAWVLQLALLTASLRFANAQGDPLPLALVELVRSSPINSIEDLQLLLLSDSAEEEPDNQLHIKGLHSNDTINRIPRSLEPQPAQQALCKVRTEVLEVTRTMLDRRNANFLLWPPCVEVQRCSGCCNARTVQCMPTVTHMRYLQVMKIQYVNKQPHYEKAVISVVDHIECRCQIEAPAKGQRTSHKRPPHRRKNSRGPESRVHSKEELHRQDEHKQHQKIQFGEGGVWPQKFGRMQTLATQTEVHVVAGHYQTHPWEVQTNQTPLQGSHTNHTGKLQDAGLLWQPDLRYQAMEESSTQATQGLAETERPSPSLHVLRGSQVPEPTRKGSVEWASQRDRGFSSAEGEPEVHGVEPKLHQTHERAGETRQEGRPNDRHSGVLETEGSQFQESEQLHVLQSEKQELLLLQRKLDEEKRLLELHQNQHSHHHHRHHQTQTTTQSAVTSPPASMQPPPAQHTVKPPPGHSRPKKRKHKNRNRISKAAMRAILM</sequence>
<accession>A0A8C9RIY3</accession>
<dbReference type="PANTHER" id="PTHR11633">
    <property type="entry name" value="PLATELET-DERIVED GROWTH FACTOR"/>
    <property type="match status" value="1"/>
</dbReference>
<keyword evidence="4" id="KW-0497">Mitogen</keyword>
<keyword evidence="3 10" id="KW-0339">Growth factor</keyword>
<comment type="function">
    <text evidence="8">Growth factor that plays an essential role in the regulation of embryonic development, cell proliferation, cell migration, survival and chemotaxis. Potent mitogen for cells of mesenchymal origin. Required for normal proliferation and recruitment of pericytes and vascular smooth muscle cells in the central nervous system, skin, lung, heart and placenta. Required for normal blood vessel development, and for normal development of kidney glomeruli. Plays an important role in wound healing. Signaling is modulated by the formation of heterodimers with PDGFA.</text>
</comment>
<evidence type="ECO:0000256" key="9">
    <source>
        <dbReference type="ARBA" id="ARBA00046967"/>
    </source>
</evidence>
<feature type="compositionally biased region" description="Basic residues" evidence="11">
    <location>
        <begin position="182"/>
        <end position="195"/>
    </location>
</feature>
<feature type="compositionally biased region" description="Basic and acidic residues" evidence="11">
    <location>
        <begin position="347"/>
        <end position="378"/>
    </location>
</feature>
<dbReference type="SUPFAM" id="SSF57501">
    <property type="entry name" value="Cystine-knot cytokines"/>
    <property type="match status" value="1"/>
</dbReference>
<dbReference type="GO" id="GO:0051781">
    <property type="term" value="P:positive regulation of cell division"/>
    <property type="evidence" value="ECO:0007669"/>
    <property type="project" value="UniProtKB-KW"/>
</dbReference>
<dbReference type="Proteomes" id="UP000694397">
    <property type="component" value="Chromosome 3"/>
</dbReference>
<dbReference type="GO" id="GO:0008284">
    <property type="term" value="P:positive regulation of cell population proliferation"/>
    <property type="evidence" value="ECO:0007669"/>
    <property type="project" value="TreeGrafter"/>
</dbReference>
<dbReference type="InterPro" id="IPR000072">
    <property type="entry name" value="PDGF/VEGF_dom"/>
</dbReference>
<dbReference type="GO" id="GO:0008083">
    <property type="term" value="F:growth factor activity"/>
    <property type="evidence" value="ECO:0007669"/>
    <property type="project" value="UniProtKB-KW"/>
</dbReference>
<evidence type="ECO:0000256" key="6">
    <source>
        <dbReference type="ARBA" id="ARBA00032481"/>
    </source>
</evidence>
<dbReference type="InterPro" id="IPR029034">
    <property type="entry name" value="Cystine-knot_cytokine"/>
</dbReference>
<protein>
    <recommendedName>
        <fullName evidence="2">Platelet-derived growth factor subunit B</fullName>
    </recommendedName>
    <alternativeName>
        <fullName evidence="5">PDGF-2</fullName>
    </alternativeName>
    <alternativeName>
        <fullName evidence="6">Platelet-derived growth factor B chain</fullName>
    </alternativeName>
    <alternativeName>
        <fullName evidence="7">Platelet-derived growth factor beta polypeptide</fullName>
    </alternativeName>
</protein>
<keyword evidence="12" id="KW-0732">Signal</keyword>
<feature type="region of interest" description="Disordered" evidence="11">
    <location>
        <begin position="293"/>
        <end position="390"/>
    </location>
</feature>
<dbReference type="SMART" id="SM00141">
    <property type="entry name" value="PDGF"/>
    <property type="match status" value="1"/>
</dbReference>
<feature type="compositionally biased region" description="Basic residues" evidence="11">
    <location>
        <begin position="423"/>
        <end position="433"/>
    </location>
</feature>
<dbReference type="PROSITE" id="PS00249">
    <property type="entry name" value="PDGF_1"/>
    <property type="match status" value="1"/>
</dbReference>
<dbReference type="AlphaFoldDB" id="A0A8C9RIY3"/>
<keyword evidence="15" id="KW-1185">Reference proteome</keyword>
<dbReference type="FunFam" id="2.10.90.10:FF:000041">
    <property type="entry name" value="Platelet-derived growth factor beta polypeptide b"/>
    <property type="match status" value="1"/>
</dbReference>
<proteinExistence type="inferred from homology"/>
<dbReference type="RefSeq" id="XP_018598463.1">
    <property type="nucleotide sequence ID" value="XM_018742947.2"/>
</dbReference>
<dbReference type="CTD" id="796490"/>
<feature type="region of interest" description="Disordered" evidence="11">
    <location>
        <begin position="178"/>
        <end position="224"/>
    </location>
</feature>
<evidence type="ECO:0000259" key="13">
    <source>
        <dbReference type="PROSITE" id="PS50278"/>
    </source>
</evidence>
<dbReference type="Gene3D" id="2.10.90.10">
    <property type="entry name" value="Cystine-knot cytokines"/>
    <property type="match status" value="1"/>
</dbReference>
<evidence type="ECO:0000256" key="10">
    <source>
        <dbReference type="RuleBase" id="RU003818"/>
    </source>
</evidence>
<dbReference type="PANTHER" id="PTHR11633:SF2">
    <property type="entry name" value="PLATELET-DERIVED GROWTH FACTOR SUBUNIT B"/>
    <property type="match status" value="1"/>
</dbReference>
<dbReference type="KEGG" id="sfm:108928799"/>
<organism evidence="14 15">
    <name type="scientific">Scleropages formosus</name>
    <name type="common">Asian bonytongue</name>
    <name type="synonym">Osteoglossum formosum</name>
    <dbReference type="NCBI Taxonomy" id="113540"/>
    <lineage>
        <taxon>Eukaryota</taxon>
        <taxon>Metazoa</taxon>
        <taxon>Chordata</taxon>
        <taxon>Craniata</taxon>
        <taxon>Vertebrata</taxon>
        <taxon>Euteleostomi</taxon>
        <taxon>Actinopterygii</taxon>
        <taxon>Neopterygii</taxon>
        <taxon>Teleostei</taxon>
        <taxon>Osteoglossocephala</taxon>
        <taxon>Osteoglossomorpha</taxon>
        <taxon>Osteoglossiformes</taxon>
        <taxon>Osteoglossidae</taxon>
        <taxon>Scleropages</taxon>
    </lineage>
</organism>
<name>A0A8C9RIY3_SCLFO</name>
<feature type="compositionally biased region" description="Pro residues" evidence="11">
    <location>
        <begin position="448"/>
        <end position="464"/>
    </location>
</feature>
<dbReference type="OrthoDB" id="8878063at2759"/>
<dbReference type="CDD" id="cd00135">
    <property type="entry name" value="PDGF"/>
    <property type="match status" value="1"/>
</dbReference>
<evidence type="ECO:0000313" key="15">
    <source>
        <dbReference type="Proteomes" id="UP000694397"/>
    </source>
</evidence>
<feature type="compositionally biased region" description="Basic and acidic residues" evidence="11">
    <location>
        <begin position="324"/>
        <end position="339"/>
    </location>
</feature>
<dbReference type="PROSITE" id="PS50278">
    <property type="entry name" value="PDGF_2"/>
    <property type="match status" value="1"/>
</dbReference>
<feature type="signal peptide" evidence="12">
    <location>
        <begin position="1"/>
        <end position="20"/>
    </location>
</feature>
<reference evidence="14" key="3">
    <citation type="submission" date="2025-09" db="UniProtKB">
        <authorList>
            <consortium name="Ensembl"/>
        </authorList>
    </citation>
    <scope>IDENTIFICATION</scope>
</reference>
<evidence type="ECO:0000313" key="14">
    <source>
        <dbReference type="Ensembl" id="ENSSFOP00015013283.1"/>
    </source>
</evidence>
<feature type="compositionally biased region" description="Basic residues" evidence="11">
    <location>
        <begin position="465"/>
        <end position="478"/>
    </location>
</feature>
<reference evidence="14" key="2">
    <citation type="submission" date="2025-08" db="UniProtKB">
        <authorList>
            <consortium name="Ensembl"/>
        </authorList>
    </citation>
    <scope>IDENTIFICATION</scope>
</reference>
<gene>
    <name evidence="14" type="primary">pdgfbb</name>
</gene>
<dbReference type="GO" id="GO:0030335">
    <property type="term" value="P:positive regulation of cell migration"/>
    <property type="evidence" value="ECO:0007669"/>
    <property type="project" value="TreeGrafter"/>
</dbReference>
<feature type="domain" description="Platelet-derived growth factor (PDGF) family profile" evidence="13">
    <location>
        <begin position="74"/>
        <end position="177"/>
    </location>
</feature>
<evidence type="ECO:0000256" key="2">
    <source>
        <dbReference type="ARBA" id="ARBA00018117"/>
    </source>
</evidence>
<evidence type="ECO:0000256" key="11">
    <source>
        <dbReference type="SAM" id="MobiDB-lite"/>
    </source>
</evidence>
<dbReference type="InterPro" id="IPR023581">
    <property type="entry name" value="PD_growth_factor_CS"/>
</dbReference>
<dbReference type="Pfam" id="PF00341">
    <property type="entry name" value="PDGF"/>
    <property type="match status" value="1"/>
</dbReference>
<feature type="region of interest" description="Disordered" evidence="11">
    <location>
        <begin position="421"/>
        <end position="478"/>
    </location>
</feature>
<dbReference type="GO" id="GO:0005161">
    <property type="term" value="F:platelet-derived growth factor receptor binding"/>
    <property type="evidence" value="ECO:0007669"/>
    <property type="project" value="TreeGrafter"/>
</dbReference>
<comment type="subunit">
    <text evidence="9">Antiparallel homodimer; disulfide-linked. Antiparallel heterodimer with PDGFA; disulfide-linked. The PDGFB homodimer interacts with PDGFRA and PDGFRB homodimers, and with heterodimers formed by PDGFRA and PDGFRB. The heterodimer composed of PDGFA and PDGFB interacts with PDGFRB homodimers, and with heterodimers formed by PDGFRA and PDGFRB. Interacts with XLKD1. Interacts with LRP1. Interacts with SORL1 (via the N-terminal ectodomain). Interacts with CD82; this interaction inhibits PDGFB-mediated signaling pathway.</text>
</comment>
<evidence type="ECO:0000256" key="8">
    <source>
        <dbReference type="ARBA" id="ARBA00046258"/>
    </source>
</evidence>
<feature type="compositionally biased region" description="Polar residues" evidence="11">
    <location>
        <begin position="293"/>
        <end position="303"/>
    </location>
</feature>
<dbReference type="GO" id="GO:0005615">
    <property type="term" value="C:extracellular space"/>
    <property type="evidence" value="ECO:0007669"/>
    <property type="project" value="TreeGrafter"/>
</dbReference>
<dbReference type="Ensembl" id="ENSSFOT00015013447.2">
    <property type="protein sequence ID" value="ENSSFOP00015013283.1"/>
    <property type="gene ID" value="ENSSFOG00015008563.2"/>
</dbReference>
<evidence type="ECO:0000256" key="3">
    <source>
        <dbReference type="ARBA" id="ARBA00023030"/>
    </source>
</evidence>
<comment type="similarity">
    <text evidence="1 10">Belongs to the PDGF/VEGF growth factor family.</text>
</comment>
<feature type="compositionally biased region" description="Low complexity" evidence="11">
    <location>
        <begin position="434"/>
        <end position="447"/>
    </location>
</feature>
<dbReference type="GeneID" id="108928799"/>
<feature type="compositionally biased region" description="Basic and acidic residues" evidence="11">
    <location>
        <begin position="196"/>
        <end position="215"/>
    </location>
</feature>
<evidence type="ECO:0000256" key="4">
    <source>
        <dbReference type="ARBA" id="ARBA00023246"/>
    </source>
</evidence>
<evidence type="ECO:0000256" key="5">
    <source>
        <dbReference type="ARBA" id="ARBA00031888"/>
    </source>
</evidence>
<dbReference type="RefSeq" id="XP_018598462.1">
    <property type="nucleotide sequence ID" value="XM_018742946.2"/>
</dbReference>
<dbReference type="GO" id="GO:0048008">
    <property type="term" value="P:platelet-derived growth factor receptor signaling pathway"/>
    <property type="evidence" value="ECO:0007669"/>
    <property type="project" value="TreeGrafter"/>
</dbReference>
<dbReference type="GO" id="GO:0070374">
    <property type="term" value="P:positive regulation of ERK1 and ERK2 cascade"/>
    <property type="evidence" value="ECO:0007669"/>
    <property type="project" value="TreeGrafter"/>
</dbReference>
<dbReference type="GO" id="GO:0016020">
    <property type="term" value="C:membrane"/>
    <property type="evidence" value="ECO:0007669"/>
    <property type="project" value="InterPro"/>
</dbReference>